<dbReference type="AlphaFoldDB" id="A0A1S2CT90"/>
<organism evidence="2 3">
    <name type="scientific">Aeromonas sobria</name>
    <dbReference type="NCBI Taxonomy" id="646"/>
    <lineage>
        <taxon>Bacteria</taxon>
        <taxon>Pseudomonadati</taxon>
        <taxon>Pseudomonadota</taxon>
        <taxon>Gammaproteobacteria</taxon>
        <taxon>Aeromonadales</taxon>
        <taxon>Aeromonadaceae</taxon>
        <taxon>Aeromonas</taxon>
    </lineage>
</organism>
<name>A0A1S2CT90_AERSO</name>
<comment type="caution">
    <text evidence="2">The sequence shown here is derived from an EMBL/GenBank/DDBJ whole genome shotgun (WGS) entry which is preliminary data.</text>
</comment>
<keyword evidence="1" id="KW-1133">Transmembrane helix</keyword>
<dbReference type="STRING" id="646.BJD16_04810"/>
<dbReference type="EMBL" id="MKFU01000023">
    <property type="protein sequence ID" value="OHY91268.1"/>
    <property type="molecule type" value="Genomic_DNA"/>
</dbReference>
<accession>A0A1S2CT90</accession>
<proteinExistence type="predicted"/>
<evidence type="ECO:0000313" key="3">
    <source>
        <dbReference type="Proteomes" id="UP000179934"/>
    </source>
</evidence>
<gene>
    <name evidence="2" type="ORF">BJD16_04810</name>
</gene>
<dbReference type="Proteomes" id="UP000179934">
    <property type="component" value="Unassembled WGS sequence"/>
</dbReference>
<keyword evidence="1" id="KW-0812">Transmembrane</keyword>
<evidence type="ECO:0000313" key="2">
    <source>
        <dbReference type="EMBL" id="OHY91268.1"/>
    </source>
</evidence>
<feature type="transmembrane region" description="Helical" evidence="1">
    <location>
        <begin position="6"/>
        <end position="24"/>
    </location>
</feature>
<protein>
    <submittedName>
        <fullName evidence="2">Uncharacterized protein</fullName>
    </submittedName>
</protein>
<reference evidence="2 3" key="1">
    <citation type="submission" date="2016-09" db="EMBL/GenBank/DDBJ databases">
        <title>Draft Genome Sequence of Aeromonas sobria Strain 08005, Isolated from Sick Rana catesbeiana.</title>
        <authorList>
            <person name="Yang Q."/>
        </authorList>
    </citation>
    <scope>NUCLEOTIDE SEQUENCE [LARGE SCALE GENOMIC DNA]</scope>
    <source>
        <strain evidence="2 3">08005</strain>
    </source>
</reference>
<keyword evidence="1" id="KW-0472">Membrane</keyword>
<evidence type="ECO:0000256" key="1">
    <source>
        <dbReference type="SAM" id="Phobius"/>
    </source>
</evidence>
<sequence>MRINKVFVAMWSYLFLVRAFFYLLQSRQMKLVGPEKNQVVMTSTELKKVIPWVQLPGSLGYQMLIF</sequence>